<comment type="caution">
    <text evidence="1">The sequence shown here is derived from an EMBL/GenBank/DDBJ whole genome shotgun (WGS) entry which is preliminary data.</text>
</comment>
<accession>A0ABT3GGB7</accession>
<proteinExistence type="predicted"/>
<evidence type="ECO:0000313" key="2">
    <source>
        <dbReference type="Proteomes" id="UP001320876"/>
    </source>
</evidence>
<dbReference type="EMBL" id="JAPDDT010000003">
    <property type="protein sequence ID" value="MCW1922660.1"/>
    <property type="molecule type" value="Genomic_DNA"/>
</dbReference>
<sequence length="45" mass="4606">MDARAPREDASGLTVLLAGGTELHIASHAAVPLAAAPIRELSRPC</sequence>
<evidence type="ECO:0000313" key="1">
    <source>
        <dbReference type="EMBL" id="MCW1922660.1"/>
    </source>
</evidence>
<protein>
    <submittedName>
        <fullName evidence="1">Uncharacterized protein</fullName>
    </submittedName>
</protein>
<dbReference type="Proteomes" id="UP001320876">
    <property type="component" value="Unassembled WGS sequence"/>
</dbReference>
<keyword evidence="2" id="KW-1185">Reference proteome</keyword>
<name>A0ABT3GGB7_9BACT</name>
<gene>
    <name evidence="1" type="ORF">OKA05_08845</name>
</gene>
<reference evidence="1 2" key="1">
    <citation type="submission" date="2022-10" db="EMBL/GenBank/DDBJ databases">
        <title>Luteolibacter arcticus strain CCTCC AB 2014275, whole genome shotgun sequencing project.</title>
        <authorList>
            <person name="Zhao G."/>
            <person name="Shen L."/>
        </authorList>
    </citation>
    <scope>NUCLEOTIDE SEQUENCE [LARGE SCALE GENOMIC DNA]</scope>
    <source>
        <strain evidence="1 2">CCTCC AB 2014275</strain>
    </source>
</reference>
<organism evidence="1 2">
    <name type="scientific">Luteolibacter arcticus</name>
    <dbReference type="NCBI Taxonomy" id="1581411"/>
    <lineage>
        <taxon>Bacteria</taxon>
        <taxon>Pseudomonadati</taxon>
        <taxon>Verrucomicrobiota</taxon>
        <taxon>Verrucomicrobiia</taxon>
        <taxon>Verrucomicrobiales</taxon>
        <taxon>Verrucomicrobiaceae</taxon>
        <taxon>Luteolibacter</taxon>
    </lineage>
</organism>